<feature type="transmembrane region" description="Helical" evidence="1">
    <location>
        <begin position="57"/>
        <end position="78"/>
    </location>
</feature>
<keyword evidence="1" id="KW-0472">Membrane</keyword>
<keyword evidence="1" id="KW-1133">Transmembrane helix</keyword>
<name>A0A0B7N7E7_9FUNG</name>
<keyword evidence="1" id="KW-0812">Transmembrane</keyword>
<dbReference type="EMBL" id="LN726018">
    <property type="protein sequence ID" value="CEP11355.1"/>
    <property type="molecule type" value="Genomic_DNA"/>
</dbReference>
<dbReference type="Proteomes" id="UP000054107">
    <property type="component" value="Unassembled WGS sequence"/>
</dbReference>
<reference evidence="2 3" key="1">
    <citation type="submission" date="2014-09" db="EMBL/GenBank/DDBJ databases">
        <authorList>
            <person name="Ellenberger Sabrina"/>
        </authorList>
    </citation>
    <scope>NUCLEOTIDE SEQUENCE [LARGE SCALE GENOMIC DNA]</scope>
    <source>
        <strain evidence="2 3">CBS 412.66</strain>
    </source>
</reference>
<protein>
    <submittedName>
        <fullName evidence="2">Uncharacterized protein</fullName>
    </submittedName>
</protein>
<dbReference type="STRING" id="35722.A0A0B7N7E7"/>
<evidence type="ECO:0000313" key="2">
    <source>
        <dbReference type="EMBL" id="CEP11355.1"/>
    </source>
</evidence>
<accession>A0A0B7N7E7</accession>
<gene>
    <name evidence="2" type="primary">PARPA_05180.1 scaffold 16505</name>
</gene>
<keyword evidence="3" id="KW-1185">Reference proteome</keyword>
<dbReference type="AlphaFoldDB" id="A0A0B7N7E7"/>
<evidence type="ECO:0000256" key="1">
    <source>
        <dbReference type="SAM" id="Phobius"/>
    </source>
</evidence>
<sequence>MLVEFCAYGAYLCFQVYRGIIIEWGLDRALVQDSRTGQQSIITFHRAFLYVLHHDRIIGAIGILAAVVSAVVLIFLIYQLYLASRGITTNEAFKWEMVEESIDRGELYKMVSVKDIDTSGASTSVEDYSKKYNKKVVSVETKKEQRIQSFEEIENIYDKGFLGNLKEVFFPSM</sequence>
<proteinExistence type="predicted"/>
<organism evidence="2 3">
    <name type="scientific">Parasitella parasitica</name>
    <dbReference type="NCBI Taxonomy" id="35722"/>
    <lineage>
        <taxon>Eukaryota</taxon>
        <taxon>Fungi</taxon>
        <taxon>Fungi incertae sedis</taxon>
        <taxon>Mucoromycota</taxon>
        <taxon>Mucoromycotina</taxon>
        <taxon>Mucoromycetes</taxon>
        <taxon>Mucorales</taxon>
        <taxon>Mucorineae</taxon>
        <taxon>Mucoraceae</taxon>
        <taxon>Parasitella</taxon>
    </lineage>
</organism>
<dbReference type="OrthoDB" id="9909019at2759"/>
<evidence type="ECO:0000313" key="3">
    <source>
        <dbReference type="Proteomes" id="UP000054107"/>
    </source>
</evidence>